<reference evidence="2 3" key="1">
    <citation type="submission" date="2019-03" db="EMBL/GenBank/DDBJ databases">
        <title>First draft genome of Liparis tanakae, snailfish: a comprehensive survey of snailfish specific genes.</title>
        <authorList>
            <person name="Kim W."/>
            <person name="Song I."/>
            <person name="Jeong J.-H."/>
            <person name="Kim D."/>
            <person name="Kim S."/>
            <person name="Ryu S."/>
            <person name="Song J.Y."/>
            <person name="Lee S.K."/>
        </authorList>
    </citation>
    <scope>NUCLEOTIDE SEQUENCE [LARGE SCALE GENOMIC DNA]</scope>
    <source>
        <tissue evidence="2">Muscle</tissue>
    </source>
</reference>
<feature type="region of interest" description="Disordered" evidence="1">
    <location>
        <begin position="250"/>
        <end position="274"/>
    </location>
</feature>
<organism evidence="2 3">
    <name type="scientific">Liparis tanakae</name>
    <name type="common">Tanaka's snailfish</name>
    <dbReference type="NCBI Taxonomy" id="230148"/>
    <lineage>
        <taxon>Eukaryota</taxon>
        <taxon>Metazoa</taxon>
        <taxon>Chordata</taxon>
        <taxon>Craniata</taxon>
        <taxon>Vertebrata</taxon>
        <taxon>Euteleostomi</taxon>
        <taxon>Actinopterygii</taxon>
        <taxon>Neopterygii</taxon>
        <taxon>Teleostei</taxon>
        <taxon>Neoteleostei</taxon>
        <taxon>Acanthomorphata</taxon>
        <taxon>Eupercaria</taxon>
        <taxon>Perciformes</taxon>
        <taxon>Cottioidei</taxon>
        <taxon>Cottales</taxon>
        <taxon>Liparidae</taxon>
        <taxon>Liparis</taxon>
    </lineage>
</organism>
<comment type="caution">
    <text evidence="2">The sequence shown here is derived from an EMBL/GenBank/DDBJ whole genome shotgun (WGS) entry which is preliminary data.</text>
</comment>
<name>A0A4Z2H735_9TELE</name>
<feature type="region of interest" description="Disordered" evidence="1">
    <location>
        <begin position="58"/>
        <end position="80"/>
    </location>
</feature>
<feature type="compositionally biased region" description="Basic and acidic residues" evidence="1">
    <location>
        <begin position="63"/>
        <end position="80"/>
    </location>
</feature>
<gene>
    <name evidence="2" type="ORF">EYF80_028930</name>
</gene>
<dbReference type="EMBL" id="SRLO01000326">
    <property type="protein sequence ID" value="TNN60833.1"/>
    <property type="molecule type" value="Genomic_DNA"/>
</dbReference>
<sequence>MRYRGPASEWSSELQVEVSMSKALNPQLLPGRITAAHCSFITEDGWVGLGPKALNLPVTTDDQSVKREPQTQPNRHQERKPTCQMVRFTESFEKRTQHLLFAGQLAFFPASRARAPPGSLPTYAIQMQRLLCCDRDVPDQVHLYLFRLLVEEVLPRWESSEGLDLCQSGTGCACYSLLVKLESAGRARQRPHFPLQQHNHLVRRRDDHEILIFLTPARADTATQRHGCYREMILPLQSCAAQIPVKSREERKYTSIRRSAKGHDGSPTNSAAGA</sequence>
<dbReference type="Proteomes" id="UP000314294">
    <property type="component" value="Unassembled WGS sequence"/>
</dbReference>
<protein>
    <submittedName>
        <fullName evidence="2">Uncharacterized protein</fullName>
    </submittedName>
</protein>
<evidence type="ECO:0000313" key="2">
    <source>
        <dbReference type="EMBL" id="TNN60833.1"/>
    </source>
</evidence>
<evidence type="ECO:0000256" key="1">
    <source>
        <dbReference type="SAM" id="MobiDB-lite"/>
    </source>
</evidence>
<keyword evidence="3" id="KW-1185">Reference proteome</keyword>
<accession>A0A4Z2H735</accession>
<dbReference type="OrthoDB" id="164025at2759"/>
<proteinExistence type="predicted"/>
<evidence type="ECO:0000313" key="3">
    <source>
        <dbReference type="Proteomes" id="UP000314294"/>
    </source>
</evidence>
<dbReference type="AlphaFoldDB" id="A0A4Z2H735"/>